<protein>
    <submittedName>
        <fullName evidence="1">LuxR C-terminal-related transcriptional regulator</fullName>
    </submittedName>
</protein>
<dbReference type="EMBL" id="CP109109">
    <property type="protein sequence ID" value="WSB98824.1"/>
    <property type="molecule type" value="Genomic_DNA"/>
</dbReference>
<proteinExistence type="predicted"/>
<accession>A0ACD4ZKW9</accession>
<gene>
    <name evidence="1" type="ORF">OG835_18585</name>
</gene>
<evidence type="ECO:0000313" key="2">
    <source>
        <dbReference type="Proteomes" id="UP001348369"/>
    </source>
</evidence>
<dbReference type="Proteomes" id="UP001348369">
    <property type="component" value="Chromosome"/>
</dbReference>
<reference evidence="1" key="1">
    <citation type="submission" date="2022-10" db="EMBL/GenBank/DDBJ databases">
        <title>The complete genomes of actinobacterial strains from the NBC collection.</title>
        <authorList>
            <person name="Joergensen T.S."/>
            <person name="Alvarez Arevalo M."/>
            <person name="Sterndorff E.B."/>
            <person name="Faurdal D."/>
            <person name="Vuksanovic O."/>
            <person name="Mourched A.-S."/>
            <person name="Charusanti P."/>
            <person name="Shaw S."/>
            <person name="Blin K."/>
            <person name="Weber T."/>
        </authorList>
    </citation>
    <scope>NUCLEOTIDE SEQUENCE</scope>
    <source>
        <strain evidence="1">NBC 01771</strain>
    </source>
</reference>
<keyword evidence="2" id="KW-1185">Reference proteome</keyword>
<sequence length="926" mass="99380">MCRPRAIHRHLGVVRILPARATAAEGGENEGGENTVVPSFGAAGAPLDPSGDPLLAAKFSVPAVARGFVRRKRLLDRLTDGTSGPLTLVTGPAGAGKTTLVSSWTRWGKAPGPVVWVTLDSGDTPGVFWTYVVDAFRRGLAGFQRGPIGLTGDIGTPVSAGSVDHSLLVRLCSALERLPEPVVLVLDGLDKVPDREVASGLEFVLDHAGPRLRLVLTSRVDPPLPLHRYRTEDRVYEIRGGDLAFTPHEAAVLLRGHGLVPGAETVGALTGRTEGWAAGLRLCALAMRESGDADGFVRSFSASEHAVADYLLAEILDAQPAATRELLLRVSILDRVHPDLANALTGREDAELILTRLTRANAFVEPIADTRWCRFHTLFAEVLHAHLRSRRPGLEPKLHRRAARWFTDAGQITDALAHAAAGGDWRYGATVAVQHLMVGRLLADPGAEGLDRLFSRMPPDVPGAGPALIAGACDLSRHDSAGCRAHLARAEHHLYRRGARPTPEARLTHALLRLLSGPYEQRHTGADGTAAAEEAAQHVGELMGRLPPFRIKEHPEIEALRHHGLACALLKSGRLDDARTAFAEAVRTRAAEVTPLVRHQCLGRLALAEAIGGALTVAADHARCSLGVADQHRISESRRSGAGHLALAIVAFERGDVRAAIHHLDPAEALPDTRDDPMLMTETAVLWSRVELARGRRSAALGPLDALGPTPLPWPAERRAVARSAVALARGDHATAISVLDGAASGGPSRTVALALAHLSAGHTEAALRLVAPIDGSPGPPLPDRVRILLLRTHATMPDGDPAVTRALLAQALDAARPEQLRQPFTEAGPWLRHLLHRPDGPLGVHAWLTARPSDRQDDPILIEPLSGREREVLAHLEQMMSTDEIAAALHLSVNTVKTHLRGLYRKLCVSRRREAVERGRELRLL</sequence>
<evidence type="ECO:0000313" key="1">
    <source>
        <dbReference type="EMBL" id="WSB98824.1"/>
    </source>
</evidence>
<organism evidence="1 2">
    <name type="scientific">Streptomyces scopuliridis</name>
    <dbReference type="NCBI Taxonomy" id="452529"/>
    <lineage>
        <taxon>Bacteria</taxon>
        <taxon>Bacillati</taxon>
        <taxon>Actinomycetota</taxon>
        <taxon>Actinomycetes</taxon>
        <taxon>Kitasatosporales</taxon>
        <taxon>Streptomycetaceae</taxon>
        <taxon>Streptomyces</taxon>
    </lineage>
</organism>
<name>A0ACD4ZKW9_9ACTN</name>